<comment type="caution">
    <text evidence="3">The sequence shown here is derived from an EMBL/GenBank/DDBJ whole genome shotgun (WGS) entry which is preliminary data.</text>
</comment>
<evidence type="ECO:0000256" key="1">
    <source>
        <dbReference type="SAM" id="Coils"/>
    </source>
</evidence>
<dbReference type="Proteomes" id="UP001165080">
    <property type="component" value="Unassembled WGS sequence"/>
</dbReference>
<reference evidence="3 4" key="1">
    <citation type="journal article" date="2023" name="Commun. Biol.">
        <title>Reorganization of the ancestral sex-determining regions during the evolution of trioecy in Pleodorina starrii.</title>
        <authorList>
            <person name="Takahashi K."/>
            <person name="Suzuki S."/>
            <person name="Kawai-Toyooka H."/>
            <person name="Yamamoto K."/>
            <person name="Hamaji T."/>
            <person name="Ootsuki R."/>
            <person name="Yamaguchi H."/>
            <person name="Kawachi M."/>
            <person name="Higashiyama T."/>
            <person name="Nozaki H."/>
        </authorList>
    </citation>
    <scope>NUCLEOTIDE SEQUENCE [LARGE SCALE GENOMIC DNA]</scope>
    <source>
        <strain evidence="3 4">NIES-4479</strain>
    </source>
</reference>
<accession>A0A9W6BZK0</accession>
<dbReference type="EMBL" id="BRXU01000037">
    <property type="protein sequence ID" value="GLC60670.1"/>
    <property type="molecule type" value="Genomic_DNA"/>
</dbReference>
<feature type="coiled-coil region" evidence="1">
    <location>
        <begin position="290"/>
        <end position="334"/>
    </location>
</feature>
<evidence type="ECO:0000313" key="4">
    <source>
        <dbReference type="Proteomes" id="UP001165080"/>
    </source>
</evidence>
<name>A0A9W6BZK0_9CHLO</name>
<feature type="compositionally biased region" description="Gly residues" evidence="2">
    <location>
        <begin position="386"/>
        <end position="397"/>
    </location>
</feature>
<organism evidence="3 4">
    <name type="scientific">Pleodorina starrii</name>
    <dbReference type="NCBI Taxonomy" id="330485"/>
    <lineage>
        <taxon>Eukaryota</taxon>
        <taxon>Viridiplantae</taxon>
        <taxon>Chlorophyta</taxon>
        <taxon>core chlorophytes</taxon>
        <taxon>Chlorophyceae</taxon>
        <taxon>CS clade</taxon>
        <taxon>Chlamydomonadales</taxon>
        <taxon>Volvocaceae</taxon>
        <taxon>Pleodorina</taxon>
    </lineage>
</organism>
<evidence type="ECO:0000256" key="2">
    <source>
        <dbReference type="SAM" id="MobiDB-lite"/>
    </source>
</evidence>
<dbReference type="AlphaFoldDB" id="A0A9W6BZK0"/>
<feature type="region of interest" description="Disordered" evidence="2">
    <location>
        <begin position="1"/>
        <end position="73"/>
    </location>
</feature>
<keyword evidence="1" id="KW-0175">Coiled coil</keyword>
<keyword evidence="4" id="KW-1185">Reference proteome</keyword>
<feature type="region of interest" description="Disordered" evidence="2">
    <location>
        <begin position="385"/>
        <end position="453"/>
    </location>
</feature>
<feature type="region of interest" description="Disordered" evidence="2">
    <location>
        <begin position="93"/>
        <end position="129"/>
    </location>
</feature>
<gene>
    <name evidence="3" type="primary">PLEST011400</name>
    <name evidence="3" type="ORF">PLESTB_001656100</name>
</gene>
<feature type="compositionally biased region" description="Low complexity" evidence="2">
    <location>
        <begin position="1"/>
        <end position="12"/>
    </location>
</feature>
<feature type="compositionally biased region" description="Low complexity" evidence="2">
    <location>
        <begin position="437"/>
        <end position="453"/>
    </location>
</feature>
<evidence type="ECO:0000313" key="3">
    <source>
        <dbReference type="EMBL" id="GLC60670.1"/>
    </source>
</evidence>
<protein>
    <submittedName>
        <fullName evidence="3">Uncharacterized protein</fullName>
    </submittedName>
</protein>
<sequence length="453" mass="46615">MANYSEDSASSLDDSDDLDDIPLSMAPNGRYEHDEPPMTSRGPPMGFSRPGPGFHLKLPTPKPQEELVSPGPDGLQAMRSEPVYLPETARVRPQPGLSLSMGPPRGASSSYNGAADESGPLLARRGPLKPPMLSLVNPASASPVPSVAPTPGVNEAGEPLLRAHAWPPPRQQPLRVDLVSSAFVLQDCGGGRAAAAAAGGGGGGGGASTSERIVQRCCSQLGISASELEFFELRPLEEGVIPESCGRLGVMIRGSAFSLSALEDLLARSKRDGQLATMLEGALRDSSQHAAEAKQHAEKLAKQNEELAVLRERLRGLEASNQHLREQLQRSDEHRQLLGGTIRTIKKEFEDFKSRVVVEGSLALPTEQLPPLQQLNLGAVAPAAAGAGGGPAAGAGGAAAAAAFQTAPSPSPVASPAPLMGSPQLPMPGPSGGDGDAAGAAAPAAPRDGAGRR</sequence>
<proteinExistence type="predicted"/>